<reference evidence="2" key="1">
    <citation type="journal article" date="2014" name="Int. J. Syst. Evol. Microbiol.">
        <title>Complete genome sequence of Corynebacterium casei LMG S-19264T (=DSM 44701T), isolated from a smear-ripened cheese.</title>
        <authorList>
            <consortium name="US DOE Joint Genome Institute (JGI-PGF)"/>
            <person name="Walter F."/>
            <person name="Albersmeier A."/>
            <person name="Kalinowski J."/>
            <person name="Ruckert C."/>
        </authorList>
    </citation>
    <scope>NUCLEOTIDE SEQUENCE</scope>
    <source>
        <strain evidence="2">JCM 31311</strain>
    </source>
</reference>
<gene>
    <name evidence="2" type="ORF">GCM10008957_55540</name>
</gene>
<protein>
    <recommendedName>
        <fullName evidence="1">Tc1-like transposase DDE domain-containing protein</fullName>
    </recommendedName>
</protein>
<comment type="caution">
    <text evidence="2">The sequence shown here is derived from an EMBL/GenBank/DDBJ whole genome shotgun (WGS) entry which is preliminary data.</text>
</comment>
<dbReference type="Gene3D" id="3.30.420.10">
    <property type="entry name" value="Ribonuclease H-like superfamily/Ribonuclease H"/>
    <property type="match status" value="1"/>
</dbReference>
<proteinExistence type="predicted"/>
<dbReference type="PANTHER" id="PTHR46564:SF1">
    <property type="entry name" value="TRANSPOSASE"/>
    <property type="match status" value="1"/>
</dbReference>
<dbReference type="GO" id="GO:0003676">
    <property type="term" value="F:nucleic acid binding"/>
    <property type="evidence" value="ECO:0007669"/>
    <property type="project" value="InterPro"/>
</dbReference>
<evidence type="ECO:0000259" key="1">
    <source>
        <dbReference type="Pfam" id="PF13358"/>
    </source>
</evidence>
<organism evidence="2 3">
    <name type="scientific">Deinococcus ruber</name>
    <dbReference type="NCBI Taxonomy" id="1848197"/>
    <lineage>
        <taxon>Bacteria</taxon>
        <taxon>Thermotogati</taxon>
        <taxon>Deinococcota</taxon>
        <taxon>Deinococci</taxon>
        <taxon>Deinococcales</taxon>
        <taxon>Deinococcaceae</taxon>
        <taxon>Deinococcus</taxon>
    </lineage>
</organism>
<dbReference type="InterPro" id="IPR038717">
    <property type="entry name" value="Tc1-like_DDE_dom"/>
</dbReference>
<dbReference type="Pfam" id="PF13358">
    <property type="entry name" value="DDE_3"/>
    <property type="match status" value="1"/>
</dbReference>
<accession>A0A918KXG4</accession>
<evidence type="ECO:0000313" key="3">
    <source>
        <dbReference type="Proteomes" id="UP000603865"/>
    </source>
</evidence>
<dbReference type="PANTHER" id="PTHR46564">
    <property type="entry name" value="TRANSPOSASE"/>
    <property type="match status" value="1"/>
</dbReference>
<reference evidence="2" key="2">
    <citation type="submission" date="2020-09" db="EMBL/GenBank/DDBJ databases">
        <authorList>
            <person name="Sun Q."/>
            <person name="Ohkuma M."/>
        </authorList>
    </citation>
    <scope>NUCLEOTIDE SEQUENCE</scope>
    <source>
        <strain evidence="2">JCM 31311</strain>
    </source>
</reference>
<dbReference type="InterPro" id="IPR036397">
    <property type="entry name" value="RNaseH_sf"/>
</dbReference>
<sequence>MQQTHQAAIKGTQVIHFLAHLLRHVAGKVTVILDNASIHKTKALSAFAAGEPRVSLKYLPPYSPALNPIELVWASVKQHMLANFCPNDLLTLKLRLVQAWHRVRSIQLPTRLLYGSQA</sequence>
<name>A0A918KXG4_9DEIO</name>
<dbReference type="Proteomes" id="UP000603865">
    <property type="component" value="Unassembled WGS sequence"/>
</dbReference>
<evidence type="ECO:0000313" key="2">
    <source>
        <dbReference type="EMBL" id="GGR39645.1"/>
    </source>
</evidence>
<dbReference type="EMBL" id="BMQL01000097">
    <property type="protein sequence ID" value="GGR39645.1"/>
    <property type="molecule type" value="Genomic_DNA"/>
</dbReference>
<dbReference type="AlphaFoldDB" id="A0A918KXG4"/>
<feature type="domain" description="Tc1-like transposase DDE" evidence="1">
    <location>
        <begin position="4"/>
        <end position="83"/>
    </location>
</feature>
<keyword evidence="3" id="KW-1185">Reference proteome</keyword>